<dbReference type="PANTHER" id="PTHR24220">
    <property type="entry name" value="IMPORT ATP-BINDING PROTEIN"/>
    <property type="match status" value="1"/>
</dbReference>
<evidence type="ECO:0000313" key="2">
    <source>
        <dbReference type="EMBL" id="GMA95442.1"/>
    </source>
</evidence>
<keyword evidence="3" id="KW-1185">Reference proteome</keyword>
<sequence>MADQLLDAAGLRADDRPVREMSPAEQQMLALAVAMSTRPRLLLADEPTSQLDDADRDRLLDLLVEIADQQGTAVLLVTHDELVAARMQRSIHLRDGRIGEEATAAGRYAVIGADGSIPLPEALRAEWGSGRLVSIDAVAPGELRIRGAETGGDHD</sequence>
<reference evidence="3" key="1">
    <citation type="journal article" date="2019" name="Int. J. Syst. Evol. Microbiol.">
        <title>The Global Catalogue of Microorganisms (GCM) 10K type strain sequencing project: providing services to taxonomists for standard genome sequencing and annotation.</title>
        <authorList>
            <consortium name="The Broad Institute Genomics Platform"/>
            <consortium name="The Broad Institute Genome Sequencing Center for Infectious Disease"/>
            <person name="Wu L."/>
            <person name="Ma J."/>
        </authorList>
    </citation>
    <scope>NUCLEOTIDE SEQUENCE [LARGE SCALE GENOMIC DNA]</scope>
    <source>
        <strain evidence="3">NBRC 108894</strain>
    </source>
</reference>
<feature type="domain" description="ABC transporter" evidence="1">
    <location>
        <begin position="3"/>
        <end position="49"/>
    </location>
</feature>
<comment type="caution">
    <text evidence="2">The sequence shown here is derived from an EMBL/GenBank/DDBJ whole genome shotgun (WGS) entry which is preliminary data.</text>
</comment>
<dbReference type="Gene3D" id="3.40.50.300">
    <property type="entry name" value="P-loop containing nucleotide triphosphate hydrolases"/>
    <property type="match status" value="1"/>
</dbReference>
<dbReference type="Pfam" id="PF00005">
    <property type="entry name" value="ABC_tran"/>
    <property type="match status" value="1"/>
</dbReference>
<protein>
    <recommendedName>
        <fullName evidence="1">ABC transporter domain-containing protein</fullName>
    </recommendedName>
</protein>
<name>A0ABQ6K492_9MICO</name>
<dbReference type="RefSeq" id="WP_284254214.1">
    <property type="nucleotide sequence ID" value="NZ_BSVB01000001.1"/>
</dbReference>
<evidence type="ECO:0000259" key="1">
    <source>
        <dbReference type="Pfam" id="PF00005"/>
    </source>
</evidence>
<dbReference type="SUPFAM" id="SSF52540">
    <property type="entry name" value="P-loop containing nucleoside triphosphate hydrolases"/>
    <property type="match status" value="1"/>
</dbReference>
<dbReference type="EMBL" id="BSVB01000001">
    <property type="protein sequence ID" value="GMA95442.1"/>
    <property type="molecule type" value="Genomic_DNA"/>
</dbReference>
<dbReference type="InterPro" id="IPR003439">
    <property type="entry name" value="ABC_transporter-like_ATP-bd"/>
</dbReference>
<dbReference type="Proteomes" id="UP001157034">
    <property type="component" value="Unassembled WGS sequence"/>
</dbReference>
<dbReference type="InterPro" id="IPR027417">
    <property type="entry name" value="P-loop_NTPase"/>
</dbReference>
<accession>A0ABQ6K492</accession>
<organism evidence="2 3">
    <name type="scientific">Pseudolysinimonas kribbensis</name>
    <dbReference type="NCBI Taxonomy" id="433641"/>
    <lineage>
        <taxon>Bacteria</taxon>
        <taxon>Bacillati</taxon>
        <taxon>Actinomycetota</taxon>
        <taxon>Actinomycetes</taxon>
        <taxon>Micrococcales</taxon>
        <taxon>Microbacteriaceae</taxon>
        <taxon>Pseudolysinimonas</taxon>
    </lineage>
</organism>
<gene>
    <name evidence="2" type="ORF">GCM10025881_22660</name>
</gene>
<dbReference type="InterPro" id="IPR015854">
    <property type="entry name" value="ABC_transpr_LolD-like"/>
</dbReference>
<proteinExistence type="predicted"/>
<evidence type="ECO:0000313" key="3">
    <source>
        <dbReference type="Proteomes" id="UP001157034"/>
    </source>
</evidence>